<organism evidence="2 3">
    <name type="scientific">Catagonus wagneri</name>
    <name type="common">Chacoan peccary</name>
    <dbReference type="NCBI Taxonomy" id="51154"/>
    <lineage>
        <taxon>Eukaryota</taxon>
        <taxon>Metazoa</taxon>
        <taxon>Chordata</taxon>
        <taxon>Craniata</taxon>
        <taxon>Vertebrata</taxon>
        <taxon>Euteleostomi</taxon>
        <taxon>Mammalia</taxon>
        <taxon>Eutheria</taxon>
        <taxon>Laurasiatheria</taxon>
        <taxon>Artiodactyla</taxon>
        <taxon>Suina</taxon>
        <taxon>Tayassuidae</taxon>
        <taxon>Catagonus</taxon>
    </lineage>
</organism>
<dbReference type="Ensembl" id="ENSCWAT00000000276.1">
    <property type="protein sequence ID" value="ENSCWAP00000000239.1"/>
    <property type="gene ID" value="ENSCWAG00000000243.1"/>
</dbReference>
<proteinExistence type="predicted"/>
<evidence type="ECO:0000313" key="3">
    <source>
        <dbReference type="Proteomes" id="UP000694540"/>
    </source>
</evidence>
<evidence type="ECO:0000256" key="1">
    <source>
        <dbReference type="SAM" id="MobiDB-lite"/>
    </source>
</evidence>
<sequence length="142" mass="16164">MQGWNPSASHYVLFPPLLSSFPSSFQVQACSQSCLSCRLWFSGSSPEWRPLSRRHRTQPHDSSCQSSESRPRTRCPHPCREQQRHCQRRRSRCLPDTWTSRHRRCAHSGWAAPPQGSSVSSFRALCCLRSTSHTFLGQPPAA</sequence>
<dbReference type="Proteomes" id="UP000694540">
    <property type="component" value="Unplaced"/>
</dbReference>
<dbReference type="AlphaFoldDB" id="A0A8C3VL93"/>
<reference evidence="2" key="1">
    <citation type="submission" date="2025-08" db="UniProtKB">
        <authorList>
            <consortium name="Ensembl"/>
        </authorList>
    </citation>
    <scope>IDENTIFICATION</scope>
</reference>
<evidence type="ECO:0000313" key="2">
    <source>
        <dbReference type="Ensembl" id="ENSCWAP00000000239.1"/>
    </source>
</evidence>
<accession>A0A8C3VL93</accession>
<dbReference type="GeneTree" id="ENSGT00950000185224"/>
<name>A0A8C3VL93_9CETA</name>
<protein>
    <submittedName>
        <fullName evidence="2">Uncharacterized protein</fullName>
    </submittedName>
</protein>
<reference evidence="2" key="2">
    <citation type="submission" date="2025-09" db="UniProtKB">
        <authorList>
            <consortium name="Ensembl"/>
        </authorList>
    </citation>
    <scope>IDENTIFICATION</scope>
</reference>
<keyword evidence="3" id="KW-1185">Reference proteome</keyword>
<feature type="region of interest" description="Disordered" evidence="1">
    <location>
        <begin position="47"/>
        <end position="78"/>
    </location>
</feature>